<dbReference type="EMBL" id="JAHCMY010000010">
    <property type="protein sequence ID" value="MBS9525316.1"/>
    <property type="molecule type" value="Genomic_DNA"/>
</dbReference>
<feature type="domain" description="Fibronectin type-III" evidence="1">
    <location>
        <begin position="31"/>
        <end position="129"/>
    </location>
</feature>
<dbReference type="Proteomes" id="UP001319104">
    <property type="component" value="Unassembled WGS sequence"/>
</dbReference>
<dbReference type="InterPro" id="IPR036116">
    <property type="entry name" value="FN3_sf"/>
</dbReference>
<comment type="caution">
    <text evidence="2">The sequence shown here is derived from an EMBL/GenBank/DDBJ whole genome shotgun (WGS) entry which is preliminary data.</text>
</comment>
<name>A0AAP2CIG0_9BACT</name>
<protein>
    <recommendedName>
        <fullName evidence="1">Fibronectin type-III domain-containing protein</fullName>
    </recommendedName>
</protein>
<accession>A0AAP2CIG0</accession>
<reference evidence="2 3" key="1">
    <citation type="submission" date="2021-05" db="EMBL/GenBank/DDBJ databases">
        <authorList>
            <person name="Zhang Z.D."/>
            <person name="Osman G."/>
        </authorList>
    </citation>
    <scope>NUCLEOTIDE SEQUENCE [LARGE SCALE GENOMIC DNA]</scope>
    <source>
        <strain evidence="2 3">KCTC 32217</strain>
    </source>
</reference>
<dbReference type="InterPro" id="IPR013783">
    <property type="entry name" value="Ig-like_fold"/>
</dbReference>
<dbReference type="Gene3D" id="2.60.40.10">
    <property type="entry name" value="Immunoglobulins"/>
    <property type="match status" value="2"/>
</dbReference>
<proteinExistence type="predicted"/>
<organism evidence="2 3">
    <name type="scientific">Litoribacter ruber</name>
    <dbReference type="NCBI Taxonomy" id="702568"/>
    <lineage>
        <taxon>Bacteria</taxon>
        <taxon>Pseudomonadati</taxon>
        <taxon>Bacteroidota</taxon>
        <taxon>Cytophagia</taxon>
        <taxon>Cytophagales</taxon>
        <taxon>Cyclobacteriaceae</taxon>
        <taxon>Litoribacter</taxon>
    </lineage>
</organism>
<sequence>MIDILKSKKGGFIFFLSLALWSCEEDFELLRPSVETQEVTDVTHESALSGVIILDDGGDPIQQKGLAWGISSPPTIEDNQTLLEGDNMEASLTGLQPGTNYFVRAFARNSVDISYGREYEFKTSSTYPRVALLQIENITVNSARVNAEMESYGGSEVAEKGFCWGRSSEPTLEDGHVIFAEGEEFNQTLSGLEPDTQYFVRAFARNEVGLSYSEEYDFYTKDRLPEAPALPGKTAFPSKR</sequence>
<dbReference type="RefSeq" id="WP_213946175.1">
    <property type="nucleotide sequence ID" value="NZ_JAHCMY010000010.1"/>
</dbReference>
<dbReference type="SMART" id="SM00060">
    <property type="entry name" value="FN3"/>
    <property type="match status" value="2"/>
</dbReference>
<dbReference type="CDD" id="cd00063">
    <property type="entry name" value="FN3"/>
    <property type="match status" value="2"/>
</dbReference>
<evidence type="ECO:0000313" key="3">
    <source>
        <dbReference type="Proteomes" id="UP001319104"/>
    </source>
</evidence>
<evidence type="ECO:0000313" key="2">
    <source>
        <dbReference type="EMBL" id="MBS9525316.1"/>
    </source>
</evidence>
<gene>
    <name evidence="2" type="ORF">KI659_14955</name>
</gene>
<dbReference type="AlphaFoldDB" id="A0AAP2CIG0"/>
<dbReference type="PROSITE" id="PS50853">
    <property type="entry name" value="FN3"/>
    <property type="match status" value="1"/>
</dbReference>
<evidence type="ECO:0000259" key="1">
    <source>
        <dbReference type="PROSITE" id="PS50853"/>
    </source>
</evidence>
<keyword evidence="3" id="KW-1185">Reference proteome</keyword>
<dbReference type="SUPFAM" id="SSF49265">
    <property type="entry name" value="Fibronectin type III"/>
    <property type="match status" value="1"/>
</dbReference>
<dbReference type="InterPro" id="IPR003961">
    <property type="entry name" value="FN3_dom"/>
</dbReference>